<protein>
    <recommendedName>
        <fullName evidence="1">3-deoxy-D-manno-octulosonic acid transferase</fullName>
        <shortName evidence="1">Kdo transferase</shortName>
        <ecNumber evidence="1">2.4.99.12</ecNumber>
    </recommendedName>
    <alternativeName>
        <fullName evidence="1">Lipid IV(A) 3-deoxy-D-manno-octulosonic acid transferase</fullName>
    </alternativeName>
</protein>
<keyword evidence="1" id="KW-0448">Lipopolysaccharide biosynthesis</keyword>
<dbReference type="RefSeq" id="WP_216031288.1">
    <property type="nucleotide sequence ID" value="NZ_JAHKNG010000001.1"/>
</dbReference>
<reference evidence="3" key="1">
    <citation type="submission" date="2021-06" db="EMBL/GenBank/DDBJ databases">
        <title>Paracoccus bacterium XHP0099 sp. nov., isolated from the surface waters of the Yellow Sea.</title>
        <authorList>
            <person name="Xue H."/>
            <person name="Zhang D."/>
        </authorList>
    </citation>
    <scope>NUCLEOTIDE SEQUENCE</scope>
    <source>
        <strain evidence="3">XHP0099</strain>
    </source>
</reference>
<dbReference type="Proteomes" id="UP001166191">
    <property type="component" value="Unassembled WGS sequence"/>
</dbReference>
<dbReference type="EC" id="2.4.99.12" evidence="1"/>
<comment type="pathway">
    <text evidence="1">Bacterial outer membrane biogenesis; LPS core biosynthesis.</text>
</comment>
<dbReference type="PANTHER" id="PTHR42755:SF1">
    <property type="entry name" value="3-DEOXY-D-MANNO-OCTULOSONIC ACID TRANSFERASE, MITOCHONDRIAL-RELATED"/>
    <property type="match status" value="1"/>
</dbReference>
<dbReference type="InterPro" id="IPR007507">
    <property type="entry name" value="Glycos_transf_N"/>
</dbReference>
<evidence type="ECO:0000259" key="2">
    <source>
        <dbReference type="Pfam" id="PF04413"/>
    </source>
</evidence>
<dbReference type="Pfam" id="PF04413">
    <property type="entry name" value="Glycos_transf_N"/>
    <property type="match status" value="1"/>
</dbReference>
<gene>
    <name evidence="3" type="ORF">KNW02_00485</name>
</gene>
<dbReference type="InterPro" id="IPR039901">
    <property type="entry name" value="Kdotransferase"/>
</dbReference>
<comment type="subcellular location">
    <subcellularLocation>
        <location evidence="1">Cell membrane</location>
    </subcellularLocation>
</comment>
<dbReference type="PANTHER" id="PTHR42755">
    <property type="entry name" value="3-DEOXY-MANNO-OCTULOSONATE CYTIDYLYLTRANSFERASE"/>
    <property type="match status" value="1"/>
</dbReference>
<keyword evidence="1" id="KW-1003">Cell membrane</keyword>
<name>A0ABS6ADE4_9RHOB</name>
<keyword evidence="1 3" id="KW-0808">Transferase</keyword>
<comment type="similarity">
    <text evidence="1">Belongs to the glycosyltransferase group 1 family.</text>
</comment>
<organism evidence="3 4">
    <name type="scientific">Paracoccus marinaquae</name>
    <dbReference type="NCBI Taxonomy" id="2841926"/>
    <lineage>
        <taxon>Bacteria</taxon>
        <taxon>Pseudomonadati</taxon>
        <taxon>Pseudomonadota</taxon>
        <taxon>Alphaproteobacteria</taxon>
        <taxon>Rhodobacterales</taxon>
        <taxon>Paracoccaceae</taxon>
        <taxon>Paracoccus</taxon>
    </lineage>
</organism>
<keyword evidence="4" id="KW-1185">Reference proteome</keyword>
<proteinExistence type="inferred from homology"/>
<accession>A0ABS6ADE4</accession>
<dbReference type="GO" id="GO:0016740">
    <property type="term" value="F:transferase activity"/>
    <property type="evidence" value="ECO:0007669"/>
    <property type="project" value="UniProtKB-KW"/>
</dbReference>
<comment type="function">
    <text evidence="1">Involved in lipopolysaccharide (LPS) biosynthesis. Catalyzes the transfer of 3-deoxy-D-manno-octulosonate (Kdo) residue(s) from CMP-Kdo to lipid IV(A), the tetraacyldisaccharide-1,4'-bisphosphate precursor of lipid A.</text>
</comment>
<evidence type="ECO:0000256" key="1">
    <source>
        <dbReference type="RuleBase" id="RU365103"/>
    </source>
</evidence>
<comment type="caution">
    <text evidence="3">The sequence shown here is derived from an EMBL/GenBank/DDBJ whole genome shotgun (WGS) entry which is preliminary data.</text>
</comment>
<dbReference type="EMBL" id="JAHKNG010000001">
    <property type="protein sequence ID" value="MBU3028591.1"/>
    <property type="molecule type" value="Genomic_DNA"/>
</dbReference>
<comment type="catalytic activity">
    <reaction evidence="1">
        <text>lipid IVA (E. coli) + CMP-3-deoxy-beta-D-manno-octulosonate = alpha-Kdo-(2-&gt;6)-lipid IVA (E. coli) + CMP + H(+)</text>
        <dbReference type="Rhea" id="RHEA:28066"/>
        <dbReference type="ChEBI" id="CHEBI:15378"/>
        <dbReference type="ChEBI" id="CHEBI:58603"/>
        <dbReference type="ChEBI" id="CHEBI:60364"/>
        <dbReference type="ChEBI" id="CHEBI:60377"/>
        <dbReference type="ChEBI" id="CHEBI:85987"/>
        <dbReference type="EC" id="2.4.99.12"/>
    </reaction>
</comment>
<feature type="domain" description="3-deoxy-D-manno-octulosonic-acid transferase N-terminal" evidence="2">
    <location>
        <begin position="76"/>
        <end position="173"/>
    </location>
</feature>
<evidence type="ECO:0000313" key="4">
    <source>
        <dbReference type="Proteomes" id="UP001166191"/>
    </source>
</evidence>
<keyword evidence="1" id="KW-0472">Membrane</keyword>
<sequence length="392" mass="41814">MAGSGLGRLGLWLHLRGQPPAAPTRIEAPGGDGPLLLVHMSPEAQAAAEQVTKRLRRARSQLRILQIRAGDHPELADQMSAAEALLDTAKPATLLLLGAELPPALIAAATQRGLPIILAEARFSLDDTSLNLRAAMRRKLLRDMRAVLVTDSASHRIAIRMGADTGRVVLTGPVAEIREPLSCTEAERSNFAQLLNGRHAWFAATVPQVEEEAVLNAHRAAMRQSHRALLFLAPRDPARIDPLAEKLEAEGLLVARRSLDEEPTDEVHVMITDGSTEMGLWYRLAPVTYMGGTLTGTNDTARHPFEPAALGSAIVHGPVIAHYQTEWQQLDGAGAARQVADAEGLAIAIAELSQPDLVAALASSAWTVSTGGADVAIRIAAPVLDALREARA</sequence>
<evidence type="ECO:0000313" key="3">
    <source>
        <dbReference type="EMBL" id="MBU3028591.1"/>
    </source>
</evidence>